<dbReference type="CDD" id="cd03429">
    <property type="entry name" value="NUDIX_NADH_pyrophosphatase_Nudt13"/>
    <property type="match status" value="1"/>
</dbReference>
<evidence type="ECO:0000313" key="13">
    <source>
        <dbReference type="Proteomes" id="UP000290287"/>
    </source>
</evidence>
<keyword evidence="6" id="KW-0378">Hydrolase</keyword>
<dbReference type="Proteomes" id="UP000290287">
    <property type="component" value="Unassembled WGS sequence"/>
</dbReference>
<protein>
    <recommendedName>
        <fullName evidence="4">NAD(+) diphosphatase</fullName>
        <ecNumber evidence="4">3.6.1.22</ecNumber>
    </recommendedName>
</protein>
<evidence type="ECO:0000256" key="4">
    <source>
        <dbReference type="ARBA" id="ARBA00012381"/>
    </source>
</evidence>
<dbReference type="GO" id="GO:0006742">
    <property type="term" value="P:NADP+ catabolic process"/>
    <property type="evidence" value="ECO:0007669"/>
    <property type="project" value="TreeGrafter"/>
</dbReference>
<organism evidence="12 13">
    <name type="scientific">Veronia nyctiphanis</name>
    <dbReference type="NCBI Taxonomy" id="1278244"/>
    <lineage>
        <taxon>Bacteria</taxon>
        <taxon>Pseudomonadati</taxon>
        <taxon>Pseudomonadota</taxon>
        <taxon>Gammaproteobacteria</taxon>
        <taxon>Vibrionales</taxon>
        <taxon>Vibrionaceae</taxon>
        <taxon>Veronia</taxon>
    </lineage>
</organism>
<proteinExistence type="inferred from homology"/>
<dbReference type="EMBL" id="PEIB01000026">
    <property type="protein sequence ID" value="RXJ72143.1"/>
    <property type="molecule type" value="Genomic_DNA"/>
</dbReference>
<dbReference type="EC" id="3.6.1.22" evidence="4"/>
<evidence type="ECO:0000256" key="5">
    <source>
        <dbReference type="ARBA" id="ARBA00022723"/>
    </source>
</evidence>
<dbReference type="NCBIfam" id="NF001299">
    <property type="entry name" value="PRK00241.1"/>
    <property type="match status" value="1"/>
</dbReference>
<name>A0A4Q0YNT3_9GAMM</name>
<evidence type="ECO:0000256" key="8">
    <source>
        <dbReference type="ARBA" id="ARBA00023027"/>
    </source>
</evidence>
<evidence type="ECO:0000256" key="9">
    <source>
        <dbReference type="ARBA" id="ARBA00023679"/>
    </source>
</evidence>
<evidence type="ECO:0000256" key="2">
    <source>
        <dbReference type="ARBA" id="ARBA00001947"/>
    </source>
</evidence>
<comment type="similarity">
    <text evidence="3">Belongs to the Nudix hydrolase family. NudC subfamily.</text>
</comment>
<dbReference type="InterPro" id="IPR015375">
    <property type="entry name" value="NADH_PPase-like_N"/>
</dbReference>
<dbReference type="AlphaFoldDB" id="A0A4Q0YNT3"/>
<evidence type="ECO:0000256" key="1">
    <source>
        <dbReference type="ARBA" id="ARBA00001946"/>
    </source>
</evidence>
<keyword evidence="8" id="KW-0520">NAD</keyword>
<dbReference type="GO" id="GO:0046872">
    <property type="term" value="F:metal ion binding"/>
    <property type="evidence" value="ECO:0007669"/>
    <property type="project" value="UniProtKB-KW"/>
</dbReference>
<dbReference type="InterPro" id="IPR049734">
    <property type="entry name" value="NudC-like_C"/>
</dbReference>
<keyword evidence="7" id="KW-0460">Magnesium</keyword>
<dbReference type="PANTHER" id="PTHR42904">
    <property type="entry name" value="NUDIX HYDROLASE, NUDC SUBFAMILY"/>
    <property type="match status" value="1"/>
</dbReference>
<comment type="caution">
    <text evidence="12">The sequence shown here is derived from an EMBL/GenBank/DDBJ whole genome shotgun (WGS) entry which is preliminary data.</text>
</comment>
<dbReference type="PROSITE" id="PS51462">
    <property type="entry name" value="NUDIX"/>
    <property type="match status" value="1"/>
</dbReference>
<dbReference type="GO" id="GO:0019677">
    <property type="term" value="P:NAD+ catabolic process"/>
    <property type="evidence" value="ECO:0007669"/>
    <property type="project" value="TreeGrafter"/>
</dbReference>
<comment type="cofactor">
    <cofactor evidence="2">
        <name>Zn(2+)</name>
        <dbReference type="ChEBI" id="CHEBI:29105"/>
    </cofactor>
</comment>
<dbReference type="InterPro" id="IPR015797">
    <property type="entry name" value="NUDIX_hydrolase-like_dom_sf"/>
</dbReference>
<sequence length="308" mass="34691">MQMYSGMPLNRQSKERKNDNWLRRRLSDTNALFIAVKEGQVLATGEGELNTFLLHAKDLFELALSQLVFLGEDENGAPYFAIDCWELSPFEEQHLSSMGKWTEVRNAKRMVSNEVAAILAFAKALCYWHQENGYCGKCGHPSTLEEGGHMRRCSNSSCNKPTFPRTDPAVIMLVEKTFEDGVTRCLLGRQAKWPKGRYSTLAGFVDPGETLEEAVIREVYEESSIHCTDATYVASQPWPFPSSLMLGFIATATTEAIDTTKDELENARWYSRDELDTVEATGTLIMPPKDSISYFLISSWRRGDIGTL</sequence>
<dbReference type="InterPro" id="IPR000086">
    <property type="entry name" value="NUDIX_hydrolase_dom"/>
</dbReference>
<keyword evidence="13" id="KW-1185">Reference proteome</keyword>
<gene>
    <name evidence="12" type="ORF">CS022_17930</name>
</gene>
<dbReference type="Pfam" id="PF09296">
    <property type="entry name" value="NUDIX-like"/>
    <property type="match status" value="1"/>
</dbReference>
<dbReference type="OrthoDB" id="9791656at2"/>
<dbReference type="InterPro" id="IPR050241">
    <property type="entry name" value="NAD-cap_RNA_hydrolase_NudC"/>
</dbReference>
<keyword evidence="5" id="KW-0479">Metal-binding</keyword>
<dbReference type="Pfam" id="PF00293">
    <property type="entry name" value="NUDIX"/>
    <property type="match status" value="1"/>
</dbReference>
<evidence type="ECO:0000256" key="3">
    <source>
        <dbReference type="ARBA" id="ARBA00009595"/>
    </source>
</evidence>
<feature type="domain" description="Nudix hydrolase" evidence="11">
    <location>
        <begin position="164"/>
        <end position="298"/>
    </location>
</feature>
<comment type="cofactor">
    <cofactor evidence="1">
        <name>Mg(2+)</name>
        <dbReference type="ChEBI" id="CHEBI:18420"/>
    </cofactor>
</comment>
<evidence type="ECO:0000259" key="11">
    <source>
        <dbReference type="PROSITE" id="PS51462"/>
    </source>
</evidence>
<dbReference type="Gene3D" id="3.90.79.10">
    <property type="entry name" value="Nucleoside Triphosphate Pyrophosphohydrolase"/>
    <property type="match status" value="1"/>
</dbReference>
<dbReference type="InterPro" id="IPR015376">
    <property type="entry name" value="Znr_NADH_PPase"/>
</dbReference>
<dbReference type="GO" id="GO:0005829">
    <property type="term" value="C:cytosol"/>
    <property type="evidence" value="ECO:0007669"/>
    <property type="project" value="TreeGrafter"/>
</dbReference>
<dbReference type="GO" id="GO:0035529">
    <property type="term" value="F:NADH pyrophosphatase activity"/>
    <property type="evidence" value="ECO:0007669"/>
    <property type="project" value="TreeGrafter"/>
</dbReference>
<feature type="region of interest" description="Disordered" evidence="10">
    <location>
        <begin position="1"/>
        <end position="20"/>
    </location>
</feature>
<reference evidence="12 13" key="1">
    <citation type="submission" date="2017-10" db="EMBL/GenBank/DDBJ databases">
        <title>Nyctiphanis sp. nov., isolated from the stomach of the euphausiid Nyctiphanes simplex (Hansen, 1911) in the Gulf of California.</title>
        <authorList>
            <person name="Gomez-Gil B."/>
            <person name="Aguilar-Mendez M."/>
            <person name="Lopez-Cortes A."/>
            <person name="Gomez-Gutierrez J."/>
            <person name="Roque A."/>
            <person name="Lang E."/>
            <person name="Gonzalez-Castillo A."/>
        </authorList>
    </citation>
    <scope>NUCLEOTIDE SEQUENCE [LARGE SCALE GENOMIC DNA]</scope>
    <source>
        <strain evidence="12 13">CAIM 600</strain>
    </source>
</reference>
<dbReference type="Pfam" id="PF09297">
    <property type="entry name" value="Zn_ribbon_NUD"/>
    <property type="match status" value="1"/>
</dbReference>
<evidence type="ECO:0000256" key="7">
    <source>
        <dbReference type="ARBA" id="ARBA00022842"/>
    </source>
</evidence>
<dbReference type="SUPFAM" id="SSF55811">
    <property type="entry name" value="Nudix"/>
    <property type="match status" value="1"/>
</dbReference>
<dbReference type="Gene3D" id="3.90.79.20">
    <property type="match status" value="1"/>
</dbReference>
<evidence type="ECO:0000256" key="6">
    <source>
        <dbReference type="ARBA" id="ARBA00022801"/>
    </source>
</evidence>
<accession>A0A4Q0YNT3</accession>
<evidence type="ECO:0000256" key="10">
    <source>
        <dbReference type="SAM" id="MobiDB-lite"/>
    </source>
</evidence>
<evidence type="ECO:0000313" key="12">
    <source>
        <dbReference type="EMBL" id="RXJ72143.1"/>
    </source>
</evidence>
<dbReference type="PANTHER" id="PTHR42904:SF6">
    <property type="entry name" value="NAD-CAPPED RNA HYDROLASE NUDT12"/>
    <property type="match status" value="1"/>
</dbReference>
<comment type="catalytic activity">
    <reaction evidence="9">
        <text>a 5'-end NAD(+)-phospho-ribonucleoside in mRNA + H2O = a 5'-end phospho-adenosine-phospho-ribonucleoside in mRNA + beta-nicotinamide D-ribonucleotide + 2 H(+)</text>
        <dbReference type="Rhea" id="RHEA:60876"/>
        <dbReference type="Rhea" id="RHEA-COMP:15698"/>
        <dbReference type="Rhea" id="RHEA-COMP:15719"/>
        <dbReference type="ChEBI" id="CHEBI:14649"/>
        <dbReference type="ChEBI" id="CHEBI:15377"/>
        <dbReference type="ChEBI" id="CHEBI:15378"/>
        <dbReference type="ChEBI" id="CHEBI:144029"/>
        <dbReference type="ChEBI" id="CHEBI:144051"/>
    </reaction>
    <physiologicalReaction direction="left-to-right" evidence="9">
        <dbReference type="Rhea" id="RHEA:60877"/>
    </physiologicalReaction>
</comment>